<evidence type="ECO:0000256" key="1">
    <source>
        <dbReference type="ARBA" id="ARBA00010716"/>
    </source>
</evidence>
<organism evidence="5 6">
    <name type="scientific">Alicyclobacillus fastidiosus</name>
    <dbReference type="NCBI Taxonomy" id="392011"/>
    <lineage>
        <taxon>Bacteria</taxon>
        <taxon>Bacillati</taxon>
        <taxon>Bacillota</taxon>
        <taxon>Bacilli</taxon>
        <taxon>Bacillales</taxon>
        <taxon>Alicyclobacillaceae</taxon>
        <taxon>Alicyclobacillus</taxon>
    </lineage>
</organism>
<dbReference type="PANTHER" id="PTHR11113:SF14">
    <property type="entry name" value="N-ACETYLGLUCOSAMINE-6-PHOSPHATE DEACETYLASE"/>
    <property type="match status" value="1"/>
</dbReference>
<accession>A0ABY6ZDH1</accession>
<dbReference type="InterPro" id="IPR032466">
    <property type="entry name" value="Metal_Hydrolase"/>
</dbReference>
<name>A0ABY6ZDH1_9BACL</name>
<evidence type="ECO:0000256" key="2">
    <source>
        <dbReference type="ARBA" id="ARBA00022723"/>
    </source>
</evidence>
<sequence>MNFKSEGSNNFSIEGLDYRTASPIRITVQNGRIVNVQTLKSVSSSLWIGPGLVDLQVNGFNGCDFNTYPNKPIKVYEVTKALWAHGVTGYFPTIVTNSDEAIESAISSVAEALQQYPDIRQTIRGIHLEGPFISSLEGPRGAHDVRYVKAPDWELFQKWQELANGLIRLITLSPEWEGAVDFIRRCTRSGVKVAIGHTAATTKEIFDAVNAGASLSTHLGNGAHPLLPRHPNYIWDQLANDDLYTSFIADGFHLPLSVMQVILKVKQDKAMLISDSVWLAGMESGSYNTHIGGRVVLTPDGKLHLAQHPDLLAGSVQPLIQGIDHLVRTGLCDLRQAWEMGSIGPSKFMEFVTPLGFFLGAPADLVIFSRESQQTRIVRVFNGGSQVYENLQG</sequence>
<keyword evidence="2" id="KW-0479">Metal-binding</keyword>
<gene>
    <name evidence="5" type="ORF">NZD89_20155</name>
</gene>
<keyword evidence="4" id="KW-0119">Carbohydrate metabolism</keyword>
<evidence type="ECO:0000313" key="6">
    <source>
        <dbReference type="Proteomes" id="UP001164761"/>
    </source>
</evidence>
<dbReference type="RefSeq" id="WP_268004508.1">
    <property type="nucleotide sequence ID" value="NZ_BSUT01000001.1"/>
</dbReference>
<dbReference type="Proteomes" id="UP001164761">
    <property type="component" value="Chromosome"/>
</dbReference>
<dbReference type="SUPFAM" id="SSF51556">
    <property type="entry name" value="Metallo-dependent hydrolases"/>
    <property type="match status" value="1"/>
</dbReference>
<dbReference type="EMBL" id="CP104067">
    <property type="protein sequence ID" value="WAH40608.1"/>
    <property type="molecule type" value="Genomic_DNA"/>
</dbReference>
<proteinExistence type="inferred from homology"/>
<comment type="similarity">
    <text evidence="1 4">Belongs to the metallo-dependent hydrolases superfamily. NagA family.</text>
</comment>
<evidence type="ECO:0000256" key="4">
    <source>
        <dbReference type="PIRNR" id="PIRNR038994"/>
    </source>
</evidence>
<dbReference type="InterPro" id="IPR003764">
    <property type="entry name" value="GlcNAc_6-P_deAcase"/>
</dbReference>
<dbReference type="PANTHER" id="PTHR11113">
    <property type="entry name" value="N-ACETYLGLUCOSAMINE-6-PHOSPHATE DEACETYLASE"/>
    <property type="match status" value="1"/>
</dbReference>
<keyword evidence="6" id="KW-1185">Reference proteome</keyword>
<reference evidence="5" key="1">
    <citation type="submission" date="2022-08" db="EMBL/GenBank/DDBJ databases">
        <title>Alicyclobacillus fastidiosus DSM 17978, complete genome.</title>
        <authorList>
            <person name="Wang Q."/>
            <person name="Cai R."/>
            <person name="Wang Z."/>
        </authorList>
    </citation>
    <scope>NUCLEOTIDE SEQUENCE</scope>
    <source>
        <strain evidence="5">DSM 17978</strain>
    </source>
</reference>
<protein>
    <submittedName>
        <fullName evidence="5">N-acetylglucosamine-6-phosphate deacetylase</fullName>
    </submittedName>
</protein>
<evidence type="ECO:0000313" key="5">
    <source>
        <dbReference type="EMBL" id="WAH40608.1"/>
    </source>
</evidence>
<dbReference type="Gene3D" id="3.20.20.140">
    <property type="entry name" value="Metal-dependent hydrolases"/>
    <property type="match status" value="1"/>
</dbReference>
<evidence type="ECO:0000256" key="3">
    <source>
        <dbReference type="ARBA" id="ARBA00022801"/>
    </source>
</evidence>
<dbReference type="PIRSF" id="PIRSF038994">
    <property type="entry name" value="NagA"/>
    <property type="match status" value="1"/>
</dbReference>
<keyword evidence="3 4" id="KW-0378">Hydrolase</keyword>